<dbReference type="OrthoDB" id="2618399at2"/>
<evidence type="ECO:0000313" key="2">
    <source>
        <dbReference type="Proteomes" id="UP000448943"/>
    </source>
</evidence>
<gene>
    <name evidence="1" type="ORF">ERL59_17645</name>
</gene>
<dbReference type="RefSeq" id="WP_160647589.1">
    <property type="nucleotide sequence ID" value="NZ_SIJB01000041.1"/>
</dbReference>
<name>A0A6N9Q7E9_9BACL</name>
<keyword evidence="2" id="KW-1185">Reference proteome</keyword>
<reference evidence="1 2" key="1">
    <citation type="submission" date="2019-01" db="EMBL/GenBank/DDBJ databases">
        <title>Chengkuizengella sp. nov., isolated from deep-sea sediment of East Pacific Ocean.</title>
        <authorList>
            <person name="Yang J."/>
            <person name="Lai Q."/>
            <person name="Shao Z."/>
        </authorList>
    </citation>
    <scope>NUCLEOTIDE SEQUENCE [LARGE SCALE GENOMIC DNA]</scope>
    <source>
        <strain evidence="1 2">YPA3-1-1</strain>
    </source>
</reference>
<sequence>MRRIFNQKCTVKSSNTPDKWGNPLEINPITYSCRIEEEKKVITNDHGEEVTSIAEILFYGPVDIQSHDEILWTDCNGNKQESTPEKISPIKSSTKVRMTVVYV</sequence>
<dbReference type="Proteomes" id="UP000448943">
    <property type="component" value="Unassembled WGS sequence"/>
</dbReference>
<comment type="caution">
    <text evidence="1">The sequence shown here is derived from an EMBL/GenBank/DDBJ whole genome shotgun (WGS) entry which is preliminary data.</text>
</comment>
<protein>
    <submittedName>
        <fullName evidence="1">Uncharacterized protein</fullName>
    </submittedName>
</protein>
<proteinExistence type="predicted"/>
<organism evidence="1 2">
    <name type="scientific">Chengkuizengella marina</name>
    <dbReference type="NCBI Taxonomy" id="2507566"/>
    <lineage>
        <taxon>Bacteria</taxon>
        <taxon>Bacillati</taxon>
        <taxon>Bacillota</taxon>
        <taxon>Bacilli</taxon>
        <taxon>Bacillales</taxon>
        <taxon>Paenibacillaceae</taxon>
        <taxon>Chengkuizengella</taxon>
    </lineage>
</organism>
<dbReference type="EMBL" id="SIJB01000041">
    <property type="protein sequence ID" value="NBI30778.1"/>
    <property type="molecule type" value="Genomic_DNA"/>
</dbReference>
<dbReference type="AlphaFoldDB" id="A0A6N9Q7E9"/>
<evidence type="ECO:0000313" key="1">
    <source>
        <dbReference type="EMBL" id="NBI30778.1"/>
    </source>
</evidence>
<accession>A0A6N9Q7E9</accession>